<organism evidence="1 2">
    <name type="scientific">Rhodococcus olei</name>
    <dbReference type="NCBI Taxonomy" id="2161675"/>
    <lineage>
        <taxon>Bacteria</taxon>
        <taxon>Bacillati</taxon>
        <taxon>Actinomycetota</taxon>
        <taxon>Actinomycetes</taxon>
        <taxon>Mycobacteriales</taxon>
        <taxon>Nocardiaceae</taxon>
        <taxon>Rhodococcus</taxon>
    </lineage>
</organism>
<sequence length="66" mass="7142">MEVAAGEPAVGLWMAALLETGWAAPPERPREMRPGLLHEPYTAPDVARFGLAEAIVHSDCGFRVQV</sequence>
<gene>
    <name evidence="1" type="ORF">GCM10023094_12600</name>
</gene>
<evidence type="ECO:0000313" key="2">
    <source>
        <dbReference type="Proteomes" id="UP001501183"/>
    </source>
</evidence>
<name>A0ABP8NVQ8_9NOCA</name>
<dbReference type="Proteomes" id="UP001501183">
    <property type="component" value="Unassembled WGS sequence"/>
</dbReference>
<reference evidence="2" key="1">
    <citation type="journal article" date="2019" name="Int. J. Syst. Evol. Microbiol.">
        <title>The Global Catalogue of Microorganisms (GCM) 10K type strain sequencing project: providing services to taxonomists for standard genome sequencing and annotation.</title>
        <authorList>
            <consortium name="The Broad Institute Genomics Platform"/>
            <consortium name="The Broad Institute Genome Sequencing Center for Infectious Disease"/>
            <person name="Wu L."/>
            <person name="Ma J."/>
        </authorList>
    </citation>
    <scope>NUCLEOTIDE SEQUENCE [LARGE SCALE GENOMIC DNA]</scope>
    <source>
        <strain evidence="2">JCM 32206</strain>
    </source>
</reference>
<dbReference type="EMBL" id="BAABFB010000026">
    <property type="protein sequence ID" value="GAA4475328.1"/>
    <property type="molecule type" value="Genomic_DNA"/>
</dbReference>
<proteinExistence type="predicted"/>
<accession>A0ABP8NVQ8</accession>
<protein>
    <submittedName>
        <fullName evidence="1">Uncharacterized protein</fullName>
    </submittedName>
</protein>
<evidence type="ECO:0000313" key="1">
    <source>
        <dbReference type="EMBL" id="GAA4475328.1"/>
    </source>
</evidence>
<comment type="caution">
    <text evidence="1">The sequence shown here is derived from an EMBL/GenBank/DDBJ whole genome shotgun (WGS) entry which is preliminary data.</text>
</comment>
<keyword evidence="2" id="KW-1185">Reference proteome</keyword>